<dbReference type="AlphaFoldDB" id="A0A0A8Z3D7"/>
<organism evidence="1">
    <name type="scientific">Arundo donax</name>
    <name type="common">Giant reed</name>
    <name type="synonym">Donax arundinaceus</name>
    <dbReference type="NCBI Taxonomy" id="35708"/>
    <lineage>
        <taxon>Eukaryota</taxon>
        <taxon>Viridiplantae</taxon>
        <taxon>Streptophyta</taxon>
        <taxon>Embryophyta</taxon>
        <taxon>Tracheophyta</taxon>
        <taxon>Spermatophyta</taxon>
        <taxon>Magnoliopsida</taxon>
        <taxon>Liliopsida</taxon>
        <taxon>Poales</taxon>
        <taxon>Poaceae</taxon>
        <taxon>PACMAD clade</taxon>
        <taxon>Arundinoideae</taxon>
        <taxon>Arundineae</taxon>
        <taxon>Arundo</taxon>
    </lineage>
</organism>
<name>A0A0A8Z3D7_ARUDO</name>
<sequence>MRTAKKIVELVVKDLSSYKFSN</sequence>
<reference evidence="1" key="1">
    <citation type="submission" date="2014-09" db="EMBL/GenBank/DDBJ databases">
        <authorList>
            <person name="Magalhaes I.L.F."/>
            <person name="Oliveira U."/>
            <person name="Santos F.R."/>
            <person name="Vidigal T.H.D.A."/>
            <person name="Brescovit A.D."/>
            <person name="Santos A.J."/>
        </authorList>
    </citation>
    <scope>NUCLEOTIDE SEQUENCE</scope>
    <source>
        <tissue evidence="1">Shoot tissue taken approximately 20 cm above the soil surface</tissue>
    </source>
</reference>
<accession>A0A0A8Z3D7</accession>
<evidence type="ECO:0000313" key="1">
    <source>
        <dbReference type="EMBL" id="JAD33316.1"/>
    </source>
</evidence>
<protein>
    <submittedName>
        <fullName evidence="1">Uncharacterized protein</fullName>
    </submittedName>
</protein>
<dbReference type="EMBL" id="GBRH01264579">
    <property type="protein sequence ID" value="JAD33316.1"/>
    <property type="molecule type" value="Transcribed_RNA"/>
</dbReference>
<proteinExistence type="predicted"/>
<reference evidence="1" key="2">
    <citation type="journal article" date="2015" name="Data Brief">
        <title>Shoot transcriptome of the giant reed, Arundo donax.</title>
        <authorList>
            <person name="Barrero R.A."/>
            <person name="Guerrero F.D."/>
            <person name="Moolhuijzen P."/>
            <person name="Goolsby J.A."/>
            <person name="Tidwell J."/>
            <person name="Bellgard S.E."/>
            <person name="Bellgard M.I."/>
        </authorList>
    </citation>
    <scope>NUCLEOTIDE SEQUENCE</scope>
    <source>
        <tissue evidence="1">Shoot tissue taken approximately 20 cm above the soil surface</tissue>
    </source>
</reference>